<comment type="subcellular location">
    <subcellularLocation>
        <location evidence="1">Membrane</location>
    </subcellularLocation>
</comment>
<feature type="transmembrane region" description="Helical" evidence="5">
    <location>
        <begin position="267"/>
        <end position="287"/>
    </location>
</feature>
<dbReference type="GO" id="GO:0016020">
    <property type="term" value="C:membrane"/>
    <property type="evidence" value="ECO:0007669"/>
    <property type="project" value="UniProtKB-SubCell"/>
</dbReference>
<feature type="transmembrane region" description="Helical" evidence="5">
    <location>
        <begin position="299"/>
        <end position="323"/>
    </location>
</feature>
<name>A0A914BZG7_9BILA</name>
<reference evidence="8" key="1">
    <citation type="submission" date="2022-11" db="UniProtKB">
        <authorList>
            <consortium name="WormBaseParasite"/>
        </authorList>
    </citation>
    <scope>IDENTIFICATION</scope>
</reference>
<dbReference type="Proteomes" id="UP000887540">
    <property type="component" value="Unplaced"/>
</dbReference>
<evidence type="ECO:0000256" key="3">
    <source>
        <dbReference type="ARBA" id="ARBA00022989"/>
    </source>
</evidence>
<organism evidence="7 8">
    <name type="scientific">Acrobeloides nanus</name>
    <dbReference type="NCBI Taxonomy" id="290746"/>
    <lineage>
        <taxon>Eukaryota</taxon>
        <taxon>Metazoa</taxon>
        <taxon>Ecdysozoa</taxon>
        <taxon>Nematoda</taxon>
        <taxon>Chromadorea</taxon>
        <taxon>Rhabditida</taxon>
        <taxon>Tylenchina</taxon>
        <taxon>Cephalobomorpha</taxon>
        <taxon>Cephaloboidea</taxon>
        <taxon>Cephalobidae</taxon>
        <taxon>Acrobeloides</taxon>
    </lineage>
</organism>
<evidence type="ECO:0000313" key="8">
    <source>
        <dbReference type="WBParaSite" id="ACRNAN_Path_136.g470.t1"/>
    </source>
</evidence>
<accession>A0A914BZG7</accession>
<keyword evidence="7" id="KW-1185">Reference proteome</keyword>
<keyword evidence="3 5" id="KW-1133">Transmembrane helix</keyword>
<dbReference type="PANTHER" id="PTHR47632">
    <property type="entry name" value="FMRFAMIDE PEPTIDE RECEPTOR FAMILY-RELATED"/>
    <property type="match status" value="1"/>
</dbReference>
<evidence type="ECO:0000256" key="4">
    <source>
        <dbReference type="ARBA" id="ARBA00023136"/>
    </source>
</evidence>
<evidence type="ECO:0000256" key="5">
    <source>
        <dbReference type="SAM" id="Phobius"/>
    </source>
</evidence>
<feature type="transmembrane region" description="Helical" evidence="5">
    <location>
        <begin position="135"/>
        <end position="156"/>
    </location>
</feature>
<evidence type="ECO:0000259" key="6">
    <source>
        <dbReference type="PROSITE" id="PS50262"/>
    </source>
</evidence>
<feature type="transmembrane region" description="Helical" evidence="5">
    <location>
        <begin position="220"/>
        <end position="247"/>
    </location>
</feature>
<feature type="transmembrane region" description="Helical" evidence="5">
    <location>
        <begin position="42"/>
        <end position="70"/>
    </location>
</feature>
<dbReference type="PRINTS" id="PR00237">
    <property type="entry name" value="GPCRRHODOPSN"/>
</dbReference>
<dbReference type="GO" id="GO:0004930">
    <property type="term" value="F:G protein-coupled receptor activity"/>
    <property type="evidence" value="ECO:0007669"/>
    <property type="project" value="InterPro"/>
</dbReference>
<dbReference type="PROSITE" id="PS50262">
    <property type="entry name" value="G_PROTEIN_RECEP_F1_2"/>
    <property type="match status" value="1"/>
</dbReference>
<proteinExistence type="predicted"/>
<feature type="transmembrane region" description="Helical" evidence="5">
    <location>
        <begin position="110"/>
        <end position="129"/>
    </location>
</feature>
<dbReference type="CDD" id="cd14978">
    <property type="entry name" value="7tmA_FMRFamide_R-like"/>
    <property type="match status" value="1"/>
</dbReference>
<dbReference type="InterPro" id="IPR053326">
    <property type="entry name" value="GPCR1-like"/>
</dbReference>
<feature type="transmembrane region" description="Helical" evidence="5">
    <location>
        <begin position="82"/>
        <end position="103"/>
    </location>
</feature>
<evidence type="ECO:0000256" key="2">
    <source>
        <dbReference type="ARBA" id="ARBA00022692"/>
    </source>
</evidence>
<protein>
    <submittedName>
        <fullName evidence="8">G-protein coupled receptors family 1 profile domain-containing protein</fullName>
    </submittedName>
</protein>
<evidence type="ECO:0000313" key="7">
    <source>
        <dbReference type="Proteomes" id="UP000887540"/>
    </source>
</evidence>
<dbReference type="WBParaSite" id="ACRNAN_Path_136.g470.t1">
    <property type="protein sequence ID" value="ACRNAN_Path_136.g470.t1"/>
    <property type="gene ID" value="ACRNAN_Path_136.g470"/>
</dbReference>
<feature type="domain" description="G-protein coupled receptors family 1 profile" evidence="6">
    <location>
        <begin position="62"/>
        <end position="320"/>
    </location>
</feature>
<dbReference type="SUPFAM" id="SSF81321">
    <property type="entry name" value="Family A G protein-coupled receptor-like"/>
    <property type="match status" value="1"/>
</dbReference>
<dbReference type="AlphaFoldDB" id="A0A914BZG7"/>
<evidence type="ECO:0000256" key="1">
    <source>
        <dbReference type="ARBA" id="ARBA00004370"/>
    </source>
</evidence>
<dbReference type="InterPro" id="IPR017452">
    <property type="entry name" value="GPCR_Rhodpsn_7TM"/>
</dbReference>
<dbReference type="InterPro" id="IPR000276">
    <property type="entry name" value="GPCR_Rhodpsn"/>
</dbReference>
<dbReference type="Pfam" id="PF00001">
    <property type="entry name" value="7tm_1"/>
    <property type="match status" value="1"/>
</dbReference>
<dbReference type="Gene3D" id="1.20.1070.10">
    <property type="entry name" value="Rhodopsin 7-helix transmembrane proteins"/>
    <property type="match status" value="1"/>
</dbReference>
<keyword evidence="2 5" id="KW-0812">Transmembrane</keyword>
<dbReference type="PANTHER" id="PTHR47632:SF2">
    <property type="entry name" value="G-PROTEIN COUPLED RECEPTOR FRPR-1-RELATED"/>
    <property type="match status" value="1"/>
</dbReference>
<keyword evidence="4 5" id="KW-0472">Membrane</keyword>
<sequence length="368" mass="41771">MNRSKLPCTNETIRYGICHGMPICGFCYDYGEYRKPSREYELYNLIVIGTILPIIGLMGLMGNAISGFIYSRKLMRSSMNMYLAALAISDTTIIITAFFLFFLESLRRRNATLSKLFAILSPITFPLGLTAQTLSVYFTIAAALDCFVLVFASDVIKQRFCTRRTAKWMISCIIVLASIFNSPHLFEIYVISCWSIPYSQQLFDVCPSALRQNQAYFTIYYAYLYTIFMAVGPMVLLVVLNTAIIIVMRQSYTSAAVNSSNRTDSDVFTLVLVVCLFVTCNILPLTVNFLELLFDLINTYLIDLSNLMVVLNSSCNFLIYYAFGSQFRRTLKQYIAHFLGRGRRELVESEGEILSLRSHTKSTNLSSL</sequence>
<feature type="transmembrane region" description="Helical" evidence="5">
    <location>
        <begin position="168"/>
        <end position="191"/>
    </location>
</feature>